<proteinExistence type="predicted"/>
<protein>
    <recommendedName>
        <fullName evidence="2">Transposase</fullName>
    </recommendedName>
</protein>
<evidence type="ECO:0008006" key="2">
    <source>
        <dbReference type="Google" id="ProtNLM"/>
    </source>
</evidence>
<gene>
    <name evidence="1" type="ORF">PRVXH_001042</name>
</gene>
<dbReference type="RefSeq" id="WP_353894251.1">
    <property type="nucleotide sequence ID" value="NZ_CP159485.1"/>
</dbReference>
<name>A0AAU8HWD9_9FIRM</name>
<dbReference type="AlphaFoldDB" id="A0AAU8HWD9"/>
<accession>A0AAU8HWD9</accession>
<dbReference type="EMBL" id="CP159485">
    <property type="protein sequence ID" value="XCI29704.1"/>
    <property type="molecule type" value="Genomic_DNA"/>
</dbReference>
<reference evidence="1" key="1">
    <citation type="journal article" date="2018" name="Antonie Van Leeuwenhoek">
        <title>Proteinivorax hydrogeniformans sp. nov., an anaerobic, haloalkaliphilic bacterium fermenting proteinaceous compounds with high hydrogen production.</title>
        <authorList>
            <person name="Boltyanskaya Y."/>
            <person name="Detkova E."/>
            <person name="Pimenov N."/>
            <person name="Kevbrin V."/>
        </authorList>
    </citation>
    <scope>NUCLEOTIDE SEQUENCE</scope>
    <source>
        <strain evidence="1">Z-710</strain>
    </source>
</reference>
<reference evidence="1" key="2">
    <citation type="submission" date="2024-06" db="EMBL/GenBank/DDBJ databases">
        <authorList>
            <person name="Petrova K.O."/>
            <person name="Toshchakov S.V."/>
            <person name="Boltjanskaja Y.V."/>
            <person name="Kevbrin V.V."/>
        </authorList>
    </citation>
    <scope>NUCLEOTIDE SEQUENCE</scope>
    <source>
        <strain evidence="1">Z-710</strain>
    </source>
</reference>
<evidence type="ECO:0000313" key="1">
    <source>
        <dbReference type="EMBL" id="XCI29704.1"/>
    </source>
</evidence>
<sequence length="70" mass="7662">MSKKEIVVGVDVGKDFSYFHIEDPNSGQVGKAFKVMHTHEGLISASKKIKEVEARLKSDSTLIIEDTGQG</sequence>
<organism evidence="1">
    <name type="scientific">Proteinivorax hydrogeniformans</name>
    <dbReference type="NCBI Taxonomy" id="1826727"/>
    <lineage>
        <taxon>Bacteria</taxon>
        <taxon>Bacillati</taxon>
        <taxon>Bacillota</taxon>
        <taxon>Clostridia</taxon>
        <taxon>Eubacteriales</taxon>
        <taxon>Proteinivoracaceae</taxon>
        <taxon>Proteinivorax</taxon>
    </lineage>
</organism>